<feature type="binding site" evidence="11">
    <location>
        <position position="97"/>
    </location>
    <ligand>
        <name>S-adenosyl-L-methionine</name>
        <dbReference type="ChEBI" id="CHEBI:59789"/>
    </ligand>
</feature>
<keyword evidence="14" id="KW-1185">Reference proteome</keyword>
<comment type="catalytic activity">
    <reaction evidence="10 11">
        <text>uridine(2552) in 23S rRNA + S-adenosyl-L-methionine = 2'-O-methyluridine(2552) in 23S rRNA + S-adenosyl-L-homocysteine + H(+)</text>
        <dbReference type="Rhea" id="RHEA:42720"/>
        <dbReference type="Rhea" id="RHEA-COMP:10202"/>
        <dbReference type="Rhea" id="RHEA-COMP:10203"/>
        <dbReference type="ChEBI" id="CHEBI:15378"/>
        <dbReference type="ChEBI" id="CHEBI:57856"/>
        <dbReference type="ChEBI" id="CHEBI:59789"/>
        <dbReference type="ChEBI" id="CHEBI:65315"/>
        <dbReference type="ChEBI" id="CHEBI:74478"/>
        <dbReference type="EC" id="2.1.1.166"/>
    </reaction>
</comment>
<feature type="binding site" evidence="11">
    <location>
        <position position="66"/>
    </location>
    <ligand>
        <name>S-adenosyl-L-methionine</name>
        <dbReference type="ChEBI" id="CHEBI:59789"/>
    </ligand>
</feature>
<organism evidence="13 14">
    <name type="scientific">Roseateles paludis</name>
    <dbReference type="NCBI Taxonomy" id="3145238"/>
    <lineage>
        <taxon>Bacteria</taxon>
        <taxon>Pseudomonadati</taxon>
        <taxon>Pseudomonadota</taxon>
        <taxon>Betaproteobacteria</taxon>
        <taxon>Burkholderiales</taxon>
        <taxon>Sphaerotilaceae</taxon>
        <taxon>Roseateles</taxon>
    </lineage>
</organism>
<keyword evidence="4 11" id="KW-0949">S-adenosyl-L-methionine</keyword>
<keyword evidence="1 11" id="KW-0698">rRNA processing</keyword>
<evidence type="ECO:0000256" key="11">
    <source>
        <dbReference type="HAMAP-Rule" id="MF_01547"/>
    </source>
</evidence>
<proteinExistence type="inferred from homology"/>
<feature type="binding site" evidence="11">
    <location>
        <position position="113"/>
    </location>
    <ligand>
        <name>S-adenosyl-L-methionine</name>
        <dbReference type="ChEBI" id="CHEBI:59789"/>
    </ligand>
</feature>
<feature type="binding site" evidence="11">
    <location>
        <position position="64"/>
    </location>
    <ligand>
        <name>S-adenosyl-L-methionine</name>
        <dbReference type="ChEBI" id="CHEBI:59789"/>
    </ligand>
</feature>
<comment type="function">
    <text evidence="5 11">Specifically methylates the uridine in position 2552 of 23S rRNA at the 2'-O position of the ribose in the fully assembled 50S ribosomal subunit.</text>
</comment>
<sequence length="223" mass="24344">MKTQTKSKKLNKAWLNNHVSDPYVQQAQKDGYRSRAAYKLKEIDEELKLIRPGQVVVDLGATPGAWSQYLRRRFAPKEAGQGGAAVGQLNGTIIALDLLDFEPIEGVHFIQGDFQDAAVYAQLEAALASRPVDVVVSDMAPNLSGIASTDAARISNLVELAVDFSRQHLKPDGALVAKVFHGEGYSQLVELFKANFRKVKAVKPKASRDRSAETFLVGVGKKP</sequence>
<keyword evidence="3 11" id="KW-0808">Transferase</keyword>
<comment type="caution">
    <text evidence="13">The sequence shown here is derived from an EMBL/GenBank/DDBJ whole genome shotgun (WGS) entry which is preliminary data.</text>
</comment>
<evidence type="ECO:0000259" key="12">
    <source>
        <dbReference type="Pfam" id="PF01728"/>
    </source>
</evidence>
<dbReference type="GO" id="GO:0008168">
    <property type="term" value="F:methyltransferase activity"/>
    <property type="evidence" value="ECO:0007669"/>
    <property type="project" value="UniProtKB-KW"/>
</dbReference>
<evidence type="ECO:0000256" key="2">
    <source>
        <dbReference type="ARBA" id="ARBA00022603"/>
    </source>
</evidence>
<evidence type="ECO:0000313" key="13">
    <source>
        <dbReference type="EMBL" id="MEO3691491.1"/>
    </source>
</evidence>
<dbReference type="Proteomes" id="UP001495147">
    <property type="component" value="Unassembled WGS sequence"/>
</dbReference>
<evidence type="ECO:0000256" key="5">
    <source>
        <dbReference type="ARBA" id="ARBA00037569"/>
    </source>
</evidence>
<dbReference type="PANTHER" id="PTHR10920">
    <property type="entry name" value="RIBOSOMAL RNA METHYLTRANSFERASE"/>
    <property type="match status" value="1"/>
</dbReference>
<dbReference type="RefSeq" id="WP_347704312.1">
    <property type="nucleotide sequence ID" value="NZ_JBDPZD010000002.1"/>
</dbReference>
<dbReference type="SUPFAM" id="SSF53335">
    <property type="entry name" value="S-adenosyl-L-methionine-dependent methyltransferases"/>
    <property type="match status" value="1"/>
</dbReference>
<dbReference type="InterPro" id="IPR002877">
    <property type="entry name" value="RNA_MeTrfase_FtsJ_dom"/>
</dbReference>
<evidence type="ECO:0000256" key="3">
    <source>
        <dbReference type="ARBA" id="ARBA00022679"/>
    </source>
</evidence>
<evidence type="ECO:0000256" key="10">
    <source>
        <dbReference type="ARBA" id="ARBA00048970"/>
    </source>
</evidence>
<dbReference type="HAMAP" id="MF_01547">
    <property type="entry name" value="RNA_methyltr_E"/>
    <property type="match status" value="1"/>
</dbReference>
<gene>
    <name evidence="11" type="primary">rlmE</name>
    <name evidence="11" type="synonym">ftsJ</name>
    <name evidence="11" type="synonym">rrmJ</name>
    <name evidence="13" type="ORF">ABDJ85_08430</name>
</gene>
<evidence type="ECO:0000256" key="8">
    <source>
        <dbReference type="ARBA" id="ARBA00041995"/>
    </source>
</evidence>
<dbReference type="GO" id="GO:0032259">
    <property type="term" value="P:methylation"/>
    <property type="evidence" value="ECO:0007669"/>
    <property type="project" value="UniProtKB-KW"/>
</dbReference>
<feature type="binding site" evidence="11">
    <location>
        <position position="138"/>
    </location>
    <ligand>
        <name>S-adenosyl-L-methionine</name>
        <dbReference type="ChEBI" id="CHEBI:59789"/>
    </ligand>
</feature>
<evidence type="ECO:0000256" key="4">
    <source>
        <dbReference type="ARBA" id="ARBA00022691"/>
    </source>
</evidence>
<dbReference type="EC" id="2.1.1.166" evidence="6 11"/>
<dbReference type="PIRSF" id="PIRSF005461">
    <property type="entry name" value="23S_rRNA_mtase"/>
    <property type="match status" value="1"/>
</dbReference>
<dbReference type="EMBL" id="JBDPZD010000002">
    <property type="protein sequence ID" value="MEO3691491.1"/>
    <property type="molecule type" value="Genomic_DNA"/>
</dbReference>
<feature type="active site" description="Proton acceptor" evidence="11">
    <location>
        <position position="178"/>
    </location>
</feature>
<dbReference type="PANTHER" id="PTHR10920:SF18">
    <property type="entry name" value="RRNA METHYLTRANSFERASE 2, MITOCHONDRIAL"/>
    <property type="match status" value="1"/>
</dbReference>
<dbReference type="InterPro" id="IPR050082">
    <property type="entry name" value="RNA_methyltr_RlmE"/>
</dbReference>
<dbReference type="Gene3D" id="3.40.50.150">
    <property type="entry name" value="Vaccinia Virus protein VP39"/>
    <property type="match status" value="1"/>
</dbReference>
<dbReference type="Pfam" id="PF01728">
    <property type="entry name" value="FtsJ"/>
    <property type="match status" value="1"/>
</dbReference>
<evidence type="ECO:0000313" key="14">
    <source>
        <dbReference type="Proteomes" id="UP001495147"/>
    </source>
</evidence>
<comment type="subcellular location">
    <subcellularLocation>
        <location evidence="11">Cytoplasm</location>
    </subcellularLocation>
</comment>
<evidence type="ECO:0000256" key="9">
    <source>
        <dbReference type="ARBA" id="ARBA00042745"/>
    </source>
</evidence>
<keyword evidence="2 11" id="KW-0489">Methyltransferase</keyword>
<comment type="similarity">
    <text evidence="11">Belongs to the class I-like SAM-binding methyltransferase superfamily. RNA methyltransferase RlmE family.</text>
</comment>
<keyword evidence="11" id="KW-0963">Cytoplasm</keyword>
<reference evidence="13 14" key="1">
    <citation type="submission" date="2024-05" db="EMBL/GenBank/DDBJ databases">
        <title>Roseateles sp. DJS-2-20 16S ribosomal RNA gene Genome sequencing and assembly.</title>
        <authorList>
            <person name="Woo H."/>
        </authorList>
    </citation>
    <scope>NUCLEOTIDE SEQUENCE [LARGE SCALE GENOMIC DNA]</scope>
    <source>
        <strain evidence="13 14">DJS-2-20</strain>
    </source>
</reference>
<evidence type="ECO:0000256" key="1">
    <source>
        <dbReference type="ARBA" id="ARBA00022552"/>
    </source>
</evidence>
<dbReference type="InterPro" id="IPR029063">
    <property type="entry name" value="SAM-dependent_MTases_sf"/>
</dbReference>
<protein>
    <recommendedName>
        <fullName evidence="7 11">Ribosomal RNA large subunit methyltransferase E</fullName>
        <ecNumber evidence="6 11">2.1.1.166</ecNumber>
    </recommendedName>
    <alternativeName>
        <fullName evidence="9 11">23S rRNA Um2552 methyltransferase</fullName>
    </alternativeName>
    <alternativeName>
        <fullName evidence="8 11">rRNA (uridine-2'-O-)-methyltransferase</fullName>
    </alternativeName>
</protein>
<accession>A0ABV0G191</accession>
<evidence type="ECO:0000256" key="7">
    <source>
        <dbReference type="ARBA" id="ARBA00041129"/>
    </source>
</evidence>
<name>A0ABV0G191_9BURK</name>
<dbReference type="InterPro" id="IPR015507">
    <property type="entry name" value="rRNA-MeTfrase_E"/>
</dbReference>
<feature type="domain" description="Ribosomal RNA methyltransferase FtsJ" evidence="12">
    <location>
        <begin position="32"/>
        <end position="220"/>
    </location>
</feature>
<evidence type="ECO:0000256" key="6">
    <source>
        <dbReference type="ARBA" id="ARBA00038861"/>
    </source>
</evidence>